<comment type="caution">
    <text evidence="1">The sequence shown here is derived from an EMBL/GenBank/DDBJ whole genome shotgun (WGS) entry which is preliminary data.</text>
</comment>
<dbReference type="EMBL" id="JAVDSW010000001">
    <property type="protein sequence ID" value="MDR6701619.1"/>
    <property type="molecule type" value="Genomic_DNA"/>
</dbReference>
<dbReference type="RefSeq" id="WP_209689057.1">
    <property type="nucleotide sequence ID" value="NZ_JAGIPM010000001.1"/>
</dbReference>
<evidence type="ECO:0000313" key="2">
    <source>
        <dbReference type="Proteomes" id="UP001265315"/>
    </source>
</evidence>
<reference evidence="1" key="1">
    <citation type="submission" date="2023-07" db="EMBL/GenBank/DDBJ databases">
        <title>Sorghum-associated microbial communities from plants grown in Nebraska, USA.</title>
        <authorList>
            <person name="Schachtman D."/>
        </authorList>
    </citation>
    <scope>NUCLEOTIDE SEQUENCE</scope>
    <source>
        <strain evidence="1">1457</strain>
    </source>
</reference>
<proteinExistence type="predicted"/>
<evidence type="ECO:0000313" key="1">
    <source>
        <dbReference type="EMBL" id="MDR6701619.1"/>
    </source>
</evidence>
<sequence>MNILRSLKSLFGCLPENKPHAIKQDSYQERALRILVAKGEITLVQIGGNHRSKVLMRLRQAGFVMPLNSPGGERWDTNPATGHKFKAYKWSGKVPANWIKSETYIGSERRKSPRGNK</sequence>
<gene>
    <name evidence="1" type="ORF">J2W61_001447</name>
</gene>
<name>A0AAW8LPV0_AGRTU</name>
<dbReference type="AlphaFoldDB" id="A0AAW8LPV0"/>
<dbReference type="Proteomes" id="UP001265315">
    <property type="component" value="Unassembled WGS sequence"/>
</dbReference>
<protein>
    <submittedName>
        <fullName evidence="1">Uncharacterized protein</fullName>
    </submittedName>
</protein>
<organism evidence="1 2">
    <name type="scientific">Agrobacterium tumefaciens</name>
    <dbReference type="NCBI Taxonomy" id="358"/>
    <lineage>
        <taxon>Bacteria</taxon>
        <taxon>Pseudomonadati</taxon>
        <taxon>Pseudomonadota</taxon>
        <taxon>Alphaproteobacteria</taxon>
        <taxon>Hyphomicrobiales</taxon>
        <taxon>Rhizobiaceae</taxon>
        <taxon>Rhizobium/Agrobacterium group</taxon>
        <taxon>Agrobacterium</taxon>
        <taxon>Agrobacterium tumefaciens complex</taxon>
    </lineage>
</organism>
<accession>A0AAW8LPV0</accession>